<sequence length="250" mass="26676">MKLKTNWSIFFLGSLISFAPTMLFAQSLQPLSEEELGAVTGQKGILVSMEYYFNSSPDDDSNTGFNEAGAPIAGADGCSTPNGGSSLENMNCRFGIQLKNRETEWLVAKNGYASLVVNKLSLDASKLNESRGSSKTGWFDPATFQDPDHNCLLETGCSAASIAALAGLRTSYPNTGGSYDSSSKTVTGYSDARFGMYFEGLAVEPNSAVNVQDGWSRGNINGSFMGLKIADNNGYQAGIAFGGDFYMYGF</sequence>
<gene>
    <name evidence="2" type="ORF">A11A3_10601</name>
</gene>
<dbReference type="OrthoDB" id="6077427at2"/>
<comment type="caution">
    <text evidence="2">The sequence shown here is derived from an EMBL/GenBank/DDBJ whole genome shotgun (WGS) entry which is preliminary data.</text>
</comment>
<proteinExistence type="predicted"/>
<dbReference type="Proteomes" id="UP000010164">
    <property type="component" value="Unassembled WGS sequence"/>
</dbReference>
<evidence type="ECO:0000313" key="2">
    <source>
        <dbReference type="EMBL" id="EKF74102.1"/>
    </source>
</evidence>
<keyword evidence="3" id="KW-1185">Reference proteome</keyword>
<dbReference type="EMBL" id="AMRJ01000015">
    <property type="protein sequence ID" value="EKF74102.1"/>
    <property type="molecule type" value="Genomic_DNA"/>
</dbReference>
<organism evidence="2 3">
    <name type="scientific">Alcanivorax hongdengensis A-11-3</name>
    <dbReference type="NCBI Taxonomy" id="1177179"/>
    <lineage>
        <taxon>Bacteria</taxon>
        <taxon>Pseudomonadati</taxon>
        <taxon>Pseudomonadota</taxon>
        <taxon>Gammaproteobacteria</taxon>
        <taxon>Oceanospirillales</taxon>
        <taxon>Alcanivoracaceae</taxon>
        <taxon>Alcanivorax</taxon>
    </lineage>
</organism>
<evidence type="ECO:0000313" key="3">
    <source>
        <dbReference type="Proteomes" id="UP000010164"/>
    </source>
</evidence>
<protein>
    <submittedName>
        <fullName evidence="2">Uncharacterized protein</fullName>
    </submittedName>
</protein>
<dbReference type="PATRIC" id="fig|1177179.3.peg.2112"/>
<dbReference type="RefSeq" id="WP_008929297.1">
    <property type="nucleotide sequence ID" value="NZ_AMRJ01000015.1"/>
</dbReference>
<accession>L0WD99</accession>
<feature type="chain" id="PRO_5003947911" evidence="1">
    <location>
        <begin position="26"/>
        <end position="250"/>
    </location>
</feature>
<reference evidence="2 3" key="1">
    <citation type="journal article" date="2012" name="J. Bacteriol.">
        <title>Genome Sequence of the Alkane-Degrading Bacterium Alcanivorax hongdengensis Type Strain A-11-3.</title>
        <authorList>
            <person name="Lai Q."/>
            <person name="Shao Z."/>
        </authorList>
    </citation>
    <scope>NUCLEOTIDE SEQUENCE [LARGE SCALE GENOMIC DNA]</scope>
    <source>
        <strain evidence="2 3">A-11-3</strain>
    </source>
</reference>
<name>L0WD99_9GAMM</name>
<feature type="signal peptide" evidence="1">
    <location>
        <begin position="1"/>
        <end position="25"/>
    </location>
</feature>
<dbReference type="AlphaFoldDB" id="L0WD99"/>
<evidence type="ECO:0000256" key="1">
    <source>
        <dbReference type="SAM" id="SignalP"/>
    </source>
</evidence>
<keyword evidence="1" id="KW-0732">Signal</keyword>